<dbReference type="InterPro" id="IPR013783">
    <property type="entry name" value="Ig-like_fold"/>
</dbReference>
<dbReference type="NCBIfam" id="TIGR01451">
    <property type="entry name" value="B_ant_repeat"/>
    <property type="match status" value="2"/>
</dbReference>
<dbReference type="InterPro" id="IPR055354">
    <property type="entry name" value="DUF7507"/>
</dbReference>
<protein>
    <submittedName>
        <fullName evidence="4">HYR domain-containing protein</fullName>
    </submittedName>
</protein>
<dbReference type="PANTHER" id="PTHR24273">
    <property type="entry name" value="FI04643P-RELATED"/>
    <property type="match status" value="1"/>
</dbReference>
<dbReference type="Proteomes" id="UP000640614">
    <property type="component" value="Unassembled WGS sequence"/>
</dbReference>
<sequence length="2491" mass="257989">MAFLFHKFKLSMTNFTLKVTKFFSQIFLILFLLFSSVSASAQFYSRHYIAPAPWQYFNDANEIVIATNSVSSVTISVSKSDGTLVTNLTAVKGTPAVYRFAGTPSTTKAYALNTVLNGAGLIVNASAPISINLRNVASDALSGTDVDKDIKGNAALTSFGDAGLGVRFRVGYYRDGSLGNFGSYGDQRPIYTILATADNTTIKINNVVTTTLNTGQSYLFKAPIGSLVESSNPIVMNTSAAIDTPGGCGDSAYNQIPPEAVLGTEYFLERGTGNSTAEQTTVVATKDNTAVTVKSYSTSGAEMTSNTVTLAKAGDFYTFVNGYNNTNFTASRIVADKRVAVYSGTAQGCEVDISTIAPVSECGGSNFIETAKFKSYNSGTLDYFGYILLRSATETVTVNGNNIANISGVSARYQIGSTGWYIINFNSVQIGSPNFLSIASNAKLTVSIVQQSGGFSMAGFFSNFAAQPEDPTLTYISAGGCTNSSATLTTPSGFLPYQWYYNGTAITGANSSTYTATKTGAYSVSSTLACGSQTQSKPVNVTLCTDLGITKTVNIASPCVNSNVEFTITASNLGGNNATGVSVNDLLPSGYTYVSSTASTGTYNSTTGVWSIGDLEPAAAVTLKVVATVKATGSYNNTAAFSSSFVDSNAANNSASVSTTPKTLPAALSLSGSTICPPASGGTITSTTSVSGVSYQLYNSSNAVVQTAKSGNGSGLTWSNVPAGTGYYVVATNSGPCSITSNIVSVVTDTQKPTITCPSNISKTTDANSCTATGVVLGTPVTADNCGVASVTNNAPSSYPIGVTTVTWTVTDNSGNTATCTQTVTITDTQKPTITCPSNISKTTDANSCIATGVVLGTPVTADNCGVASVTNNAPSTYPIGVTTVTWTVTDNSGNTQTCTQTVTITDTQKPTITCPSNISKTTDANSCTATGVVLGTPVTADNCGVASVNNNAPSSYPIGVTTVTWTVTDNSGNTQTCTQTVTITDTQKPTITCPSNVSKTTDANSCTATGVVLGTPITADNCGVASVTNNAPSTYPIGVTTVTWTVTDNSGNTQTCTQTVTITDTQKPTISCPSNITKTTDANSCTATGVVLGTPVTADNCGVASVTNNAPSSYPIGVTTVTWTVTDNSGNTATCTQTVTIVGPIKAENDSVSSFNGIEGGIAIVSVLDNDFLNCSKVSNNDINLSLSTTLPSALNFNTTTGAVSVNPGTPTGTYTFNYSICEKANTANCSTAVVTIEVVNDLIANADNSFGTKTSGASEVNVGNVTNNDTLNGVIVTTSNTDVTPIIKGPLSIDADGKLTLAANTSSGTYTITYEICETGANPSNCKTATATVEVKNIIKANVDTITAINGNIGGTTISLTANDTLNGNPFTVGNGAGQVTFTLISTLPAGLTLNADRTITVAPNTPAGNYDVEYRICDNNNSGNCDTVISTVPVTAGILVANADPVPSVTGSNASQTLGTNVFTNDTKNGTALNPSDVNLTVTTADPKGYLSLDPNGNVVLGANAPAGTYELTYTICEKLNPSNCSSNTVTVTVTAPVIDAVVDTITAINGNIGGTTISLTANDTLNGNPFTVGNGAGQVTFTLISTLPAGLTLNADRTITVAPNTPAGNYDVEYRICDNNNLSNCDTVTSTVPVTAGILVANADPVPSITGSNASQTLGTNVFTNDTKNGTALNPSDVNLTVTTADPKGFLSLDSNGNVVLGANAPAGTYELTYTICEKLNPSNCSSNTVTVTVTAPVIDAVVDTITAINGNIGGTTISLTANDTLNGNPFTVGNGAGQVTFTLISTLPAGLTLNADRTITVAPNTPAGNYDVEYRICENNNSGNCDMVISVVVVNAGTLVANEDVVTTAVGINTPQTFINIFTNDTKNGQPLVPSDVNLTVTTADPKGYLSLDSNGNVVLGANAPAGTYELTYTICEKLNSSNCSSNNVKVTVTEPKMTVTAASYCANNLPYVNYSVTPDNFTTANLLTINWIDSANNVVATQTNLPLSGTILWPGAAVDGNGNGTDWPGWVLNNGQWTEGDDGFELTRPAVTMQFVLNPTVNVSVSYPDSQTGCNARPPFSIKANDDYAGPLDAKKNVNAMLNIFTNDILNGIKPSLTDIVLMTVVSNPNLTLNADGSISVLPNTANGEYKLTYQICEALNTSNCSQAVVTVLVVNSADPVATPQLTLTNDTNNSVDGINGSIEFVNVLENDLLNGQPINPADVTVSPVTINPNFEWNADGTVNVRPNTAGGNYALTYQVCEKGSTTNCATAVLNVFVEVPAIAVIKTAVFNDENQSGYANAGETITYQFTVTNTGNVPLTNITITDPLTGVVVSGQPISLAVNESNTTNFSALYKITQEDINRGNVSNQASVKGQSQRGVVVEDQSDDSSNNGDNPTVLDLNGCIIKVFNAFSPNGDAKNARFYIQGLECYPNNTVEIYNRWGVLVFSIDKYNNQDRVFVGYSDGRSTVKQSEGLPVGTYFYILKYKDSDSKPHEKSGYLYINK</sequence>
<name>A0ABR9TJI5_9FLAO</name>
<evidence type="ECO:0000259" key="3">
    <source>
        <dbReference type="PROSITE" id="PS50825"/>
    </source>
</evidence>
<dbReference type="InterPro" id="IPR001434">
    <property type="entry name" value="OmcB-like_DUF11"/>
</dbReference>
<evidence type="ECO:0000256" key="1">
    <source>
        <dbReference type="ARBA" id="ARBA00022737"/>
    </source>
</evidence>
<dbReference type="Gene3D" id="2.60.40.1170">
    <property type="entry name" value="Mu homology domain, subdomain B"/>
    <property type="match status" value="1"/>
</dbReference>
<dbReference type="Pfam" id="PF01345">
    <property type="entry name" value="DUF11"/>
    <property type="match status" value="1"/>
</dbReference>
<evidence type="ECO:0000313" key="4">
    <source>
        <dbReference type="EMBL" id="MBE8725520.1"/>
    </source>
</evidence>
<reference evidence="4 5" key="1">
    <citation type="submission" date="2018-07" db="EMBL/GenBank/DDBJ databases">
        <title>Genome assembly of strain KB82.</title>
        <authorList>
            <person name="Kukolya J."/>
            <person name="Horvath B."/>
            <person name="Nagy I."/>
            <person name="Toth A."/>
        </authorList>
    </citation>
    <scope>NUCLEOTIDE SEQUENCE [LARGE SCALE GENOMIC DNA]</scope>
    <source>
        <strain evidence="4 5">Kb82</strain>
    </source>
</reference>
<feature type="region of interest" description="Disordered" evidence="2">
    <location>
        <begin position="2361"/>
        <end position="2382"/>
    </location>
</feature>
<evidence type="ECO:0000256" key="2">
    <source>
        <dbReference type="SAM" id="MobiDB-lite"/>
    </source>
</evidence>
<dbReference type="PROSITE" id="PS50825">
    <property type="entry name" value="HYR"/>
    <property type="match status" value="3"/>
</dbReference>
<dbReference type="PANTHER" id="PTHR24273:SF32">
    <property type="entry name" value="HYALIN"/>
    <property type="match status" value="1"/>
</dbReference>
<feature type="domain" description="HYR" evidence="3">
    <location>
        <begin position="1064"/>
        <end position="1144"/>
    </location>
</feature>
<proteinExistence type="predicted"/>
<feature type="domain" description="HYR" evidence="3">
    <location>
        <begin position="748"/>
        <end position="828"/>
    </location>
</feature>
<dbReference type="Pfam" id="PF02494">
    <property type="entry name" value="HYR"/>
    <property type="match status" value="5"/>
</dbReference>
<dbReference type="InterPro" id="IPR047589">
    <property type="entry name" value="DUF11_rpt"/>
</dbReference>
<dbReference type="Pfam" id="PF13585">
    <property type="entry name" value="CHU_C"/>
    <property type="match status" value="1"/>
</dbReference>
<comment type="caution">
    <text evidence="4">The sequence shown here is derived from an EMBL/GenBank/DDBJ whole genome shotgun (WGS) entry which is preliminary data.</text>
</comment>
<dbReference type="Gene3D" id="2.60.40.10">
    <property type="entry name" value="Immunoglobulins"/>
    <property type="match status" value="2"/>
</dbReference>
<keyword evidence="1" id="KW-0677">Repeat</keyword>
<organism evidence="4 5">
    <name type="scientific">Flavobacterium hungaricum</name>
    <dbReference type="NCBI Taxonomy" id="2082725"/>
    <lineage>
        <taxon>Bacteria</taxon>
        <taxon>Pseudomonadati</taxon>
        <taxon>Bacteroidota</taxon>
        <taxon>Flavobacteriia</taxon>
        <taxon>Flavobacteriales</taxon>
        <taxon>Flavobacteriaceae</taxon>
        <taxon>Flavobacterium</taxon>
    </lineage>
</organism>
<dbReference type="Pfam" id="PF24346">
    <property type="entry name" value="DUF7507"/>
    <property type="match status" value="1"/>
</dbReference>
<dbReference type="InterPro" id="IPR003410">
    <property type="entry name" value="HYR_dom"/>
</dbReference>
<gene>
    <name evidence="4" type="ORF">C4F50_11230</name>
</gene>
<accession>A0ABR9TJI5</accession>
<evidence type="ECO:0000313" key="5">
    <source>
        <dbReference type="Proteomes" id="UP000640614"/>
    </source>
</evidence>
<dbReference type="EMBL" id="PRDM01000002">
    <property type="protein sequence ID" value="MBE8725520.1"/>
    <property type="molecule type" value="Genomic_DNA"/>
</dbReference>
<keyword evidence="5" id="KW-1185">Reference proteome</keyword>
<feature type="domain" description="HYR" evidence="3">
    <location>
        <begin position="906"/>
        <end position="986"/>
    </location>
</feature>